<keyword evidence="3" id="KW-0862">Zinc</keyword>
<name>A0A8H5B7H8_9AGAR</name>
<dbReference type="OrthoDB" id="1879366at2759"/>
<dbReference type="PANTHER" id="PTHR42940:SF3">
    <property type="entry name" value="ALCOHOL DEHYDROGENASE 1-RELATED"/>
    <property type="match status" value="1"/>
</dbReference>
<dbReference type="GO" id="GO:0004022">
    <property type="term" value="F:alcohol dehydrogenase (NAD+) activity"/>
    <property type="evidence" value="ECO:0007669"/>
    <property type="project" value="TreeGrafter"/>
</dbReference>
<dbReference type="Proteomes" id="UP000567179">
    <property type="component" value="Unassembled WGS sequence"/>
</dbReference>
<evidence type="ECO:0000256" key="2">
    <source>
        <dbReference type="ARBA" id="ARBA00022723"/>
    </source>
</evidence>
<evidence type="ECO:0000313" key="8">
    <source>
        <dbReference type="Proteomes" id="UP000567179"/>
    </source>
</evidence>
<evidence type="ECO:0000256" key="5">
    <source>
        <dbReference type="ARBA" id="ARBA00023027"/>
    </source>
</evidence>
<sequence length="135" mass="14697">MAVNGTNITIPKTQRAGVLTAYGQPYTIKDDHPVTQPSELAPGECLVKLEYSGVCHSDLHIYKGDWKTKSKLPLVGGHEGIGRVVAIGEHTGGDHVKIGDRVGLKWIADVCGRCEMCRRGFESCKSPFCLHYCAD</sequence>
<evidence type="ECO:0000256" key="1">
    <source>
        <dbReference type="ARBA" id="ARBA00001947"/>
    </source>
</evidence>
<dbReference type="Pfam" id="PF08240">
    <property type="entry name" value="ADH_N"/>
    <property type="match status" value="1"/>
</dbReference>
<organism evidence="7 8">
    <name type="scientific">Psilocybe cf. subviscida</name>
    <dbReference type="NCBI Taxonomy" id="2480587"/>
    <lineage>
        <taxon>Eukaryota</taxon>
        <taxon>Fungi</taxon>
        <taxon>Dikarya</taxon>
        <taxon>Basidiomycota</taxon>
        <taxon>Agaricomycotina</taxon>
        <taxon>Agaricomycetes</taxon>
        <taxon>Agaricomycetidae</taxon>
        <taxon>Agaricales</taxon>
        <taxon>Agaricineae</taxon>
        <taxon>Strophariaceae</taxon>
        <taxon>Psilocybe</taxon>
    </lineage>
</organism>
<protein>
    <recommendedName>
        <fullName evidence="6">Alcohol dehydrogenase-like N-terminal domain-containing protein</fullName>
    </recommendedName>
</protein>
<keyword evidence="4" id="KW-0560">Oxidoreductase</keyword>
<evidence type="ECO:0000256" key="3">
    <source>
        <dbReference type="ARBA" id="ARBA00022833"/>
    </source>
</evidence>
<dbReference type="GO" id="GO:0005737">
    <property type="term" value="C:cytoplasm"/>
    <property type="evidence" value="ECO:0007669"/>
    <property type="project" value="TreeGrafter"/>
</dbReference>
<dbReference type="SUPFAM" id="SSF50129">
    <property type="entry name" value="GroES-like"/>
    <property type="match status" value="1"/>
</dbReference>
<dbReference type="PANTHER" id="PTHR42940">
    <property type="entry name" value="ALCOHOL DEHYDROGENASE 1-RELATED"/>
    <property type="match status" value="1"/>
</dbReference>
<dbReference type="GO" id="GO:0046872">
    <property type="term" value="F:metal ion binding"/>
    <property type="evidence" value="ECO:0007669"/>
    <property type="project" value="UniProtKB-KW"/>
</dbReference>
<feature type="domain" description="Alcohol dehydrogenase-like N-terminal" evidence="6">
    <location>
        <begin position="42"/>
        <end position="124"/>
    </location>
</feature>
<keyword evidence="8" id="KW-1185">Reference proteome</keyword>
<evidence type="ECO:0000256" key="4">
    <source>
        <dbReference type="ARBA" id="ARBA00023002"/>
    </source>
</evidence>
<keyword evidence="2" id="KW-0479">Metal-binding</keyword>
<keyword evidence="5" id="KW-0520">NAD</keyword>
<dbReference type="AlphaFoldDB" id="A0A8H5B7H8"/>
<dbReference type="EMBL" id="JAACJJ010000031">
    <property type="protein sequence ID" value="KAF5318185.1"/>
    <property type="molecule type" value="Genomic_DNA"/>
</dbReference>
<evidence type="ECO:0000259" key="6">
    <source>
        <dbReference type="Pfam" id="PF08240"/>
    </source>
</evidence>
<evidence type="ECO:0000313" key="7">
    <source>
        <dbReference type="EMBL" id="KAF5318185.1"/>
    </source>
</evidence>
<dbReference type="InterPro" id="IPR011032">
    <property type="entry name" value="GroES-like_sf"/>
</dbReference>
<dbReference type="Gene3D" id="3.90.180.10">
    <property type="entry name" value="Medium-chain alcohol dehydrogenases, catalytic domain"/>
    <property type="match status" value="1"/>
</dbReference>
<comment type="caution">
    <text evidence="7">The sequence shown here is derived from an EMBL/GenBank/DDBJ whole genome shotgun (WGS) entry which is preliminary data.</text>
</comment>
<dbReference type="InterPro" id="IPR013154">
    <property type="entry name" value="ADH-like_N"/>
</dbReference>
<reference evidence="7 8" key="1">
    <citation type="journal article" date="2020" name="ISME J.">
        <title>Uncovering the hidden diversity of litter-decomposition mechanisms in mushroom-forming fungi.</title>
        <authorList>
            <person name="Floudas D."/>
            <person name="Bentzer J."/>
            <person name="Ahren D."/>
            <person name="Johansson T."/>
            <person name="Persson P."/>
            <person name="Tunlid A."/>
        </authorList>
    </citation>
    <scope>NUCLEOTIDE SEQUENCE [LARGE SCALE GENOMIC DNA]</scope>
    <source>
        <strain evidence="7 8">CBS 101986</strain>
    </source>
</reference>
<accession>A0A8H5B7H8</accession>
<comment type="cofactor">
    <cofactor evidence="1">
        <name>Zn(2+)</name>
        <dbReference type="ChEBI" id="CHEBI:29105"/>
    </cofactor>
</comment>
<gene>
    <name evidence="7" type="ORF">D9619_012097</name>
</gene>
<proteinExistence type="predicted"/>